<comment type="subcellular location">
    <subcellularLocation>
        <location evidence="1 13 14">Cytoplasm</location>
    </subcellularLocation>
</comment>
<evidence type="ECO:0000256" key="2">
    <source>
        <dbReference type="ARBA" id="ARBA00008016"/>
    </source>
</evidence>
<reference evidence="17 18" key="1">
    <citation type="journal article" date="2011" name="Stand. Genomic Sci.">
        <title>High quality draft genome sequence of Segniliparus rugosus CDC 945(T)= (ATCC BAA-974(T)).</title>
        <authorList>
            <person name="Earl A.M."/>
            <person name="Desjardins C.A."/>
            <person name="Fitzgerald M.G."/>
            <person name="Arachchi H.M."/>
            <person name="Zeng Q."/>
            <person name="Mehta T."/>
            <person name="Griggs A."/>
            <person name="Birren B.W."/>
            <person name="Toney N.C."/>
            <person name="Carr J."/>
            <person name="Posey J."/>
            <person name="Butler W.R."/>
        </authorList>
    </citation>
    <scope>NUCLEOTIDE SEQUENCE [LARGE SCALE GENOMIC DNA]</scope>
    <source>
        <strain evidence="18">ATCC BAA-974 / DSM 45345 / CCUG 50838 / CIP 108380 / JCM 13579 / CDC 945</strain>
    </source>
</reference>
<keyword evidence="6 13" id="KW-0547">Nucleotide-binding</keyword>
<dbReference type="PROSITE" id="PS00618">
    <property type="entry name" value="RECF_2"/>
    <property type="match status" value="1"/>
</dbReference>
<evidence type="ECO:0000256" key="10">
    <source>
        <dbReference type="ARBA" id="ARBA00023204"/>
    </source>
</evidence>
<accession>E5XV97</accession>
<evidence type="ECO:0000256" key="6">
    <source>
        <dbReference type="ARBA" id="ARBA00022741"/>
    </source>
</evidence>
<dbReference type="InterPro" id="IPR018078">
    <property type="entry name" value="DNA-binding_RecF_CS"/>
</dbReference>
<dbReference type="RefSeq" id="WP_007472412.1">
    <property type="nucleotide sequence ID" value="NZ_KI391953.1"/>
</dbReference>
<keyword evidence="10 13" id="KW-0234">DNA repair</keyword>
<keyword evidence="11 13" id="KW-0742">SOS response</keyword>
<evidence type="ECO:0000256" key="14">
    <source>
        <dbReference type="RuleBase" id="RU000578"/>
    </source>
</evidence>
<dbReference type="Pfam" id="PF02463">
    <property type="entry name" value="SMC_N"/>
    <property type="match status" value="1"/>
</dbReference>
<evidence type="ECO:0000256" key="8">
    <source>
        <dbReference type="ARBA" id="ARBA00022840"/>
    </source>
</evidence>
<organism evidence="17 18">
    <name type="scientific">Segniliparus rugosus (strain ATCC BAA-974 / DSM 45345 / CCUG 50838 / CIP 108380 / JCM 13579 / CDC 945)</name>
    <dbReference type="NCBI Taxonomy" id="679197"/>
    <lineage>
        <taxon>Bacteria</taxon>
        <taxon>Bacillati</taxon>
        <taxon>Actinomycetota</taxon>
        <taxon>Actinomycetes</taxon>
        <taxon>Mycobacteriales</taxon>
        <taxon>Segniliparaceae</taxon>
        <taxon>Segniliparus</taxon>
    </lineage>
</organism>
<protein>
    <recommendedName>
        <fullName evidence="3 13">DNA replication and repair protein RecF</fullName>
    </recommendedName>
</protein>
<gene>
    <name evidence="13" type="primary">recF</name>
    <name evidence="17" type="ORF">HMPREF9336_03419</name>
</gene>
<evidence type="ECO:0000256" key="15">
    <source>
        <dbReference type="SAM" id="MobiDB-lite"/>
    </source>
</evidence>
<dbReference type="EMBL" id="ACZI02000001">
    <property type="protein sequence ID" value="EFV11710.1"/>
    <property type="molecule type" value="Genomic_DNA"/>
</dbReference>
<keyword evidence="8 13" id="KW-0067">ATP-binding</keyword>
<evidence type="ECO:0000313" key="18">
    <source>
        <dbReference type="Proteomes" id="UP000004816"/>
    </source>
</evidence>
<evidence type="ECO:0000256" key="1">
    <source>
        <dbReference type="ARBA" id="ARBA00004496"/>
    </source>
</evidence>
<evidence type="ECO:0000256" key="4">
    <source>
        <dbReference type="ARBA" id="ARBA00022490"/>
    </source>
</evidence>
<evidence type="ECO:0000256" key="7">
    <source>
        <dbReference type="ARBA" id="ARBA00022763"/>
    </source>
</evidence>
<proteinExistence type="inferred from homology"/>
<dbReference type="InterPro" id="IPR003395">
    <property type="entry name" value="RecF/RecN/SMC_N"/>
</dbReference>
<evidence type="ECO:0000256" key="12">
    <source>
        <dbReference type="ARBA" id="ARBA00025401"/>
    </source>
</evidence>
<dbReference type="InterPro" id="IPR001238">
    <property type="entry name" value="DNA-binding_RecF"/>
</dbReference>
<dbReference type="eggNOG" id="COG1195">
    <property type="taxonomic scope" value="Bacteria"/>
</dbReference>
<dbReference type="AlphaFoldDB" id="E5XV97"/>
<dbReference type="OrthoDB" id="9803889at2"/>
<dbReference type="PROSITE" id="PS00617">
    <property type="entry name" value="RECF_1"/>
    <property type="match status" value="1"/>
</dbReference>
<evidence type="ECO:0000313" key="17">
    <source>
        <dbReference type="EMBL" id="EFV11710.1"/>
    </source>
</evidence>
<dbReference type="NCBIfam" id="TIGR00611">
    <property type="entry name" value="recf"/>
    <property type="match status" value="1"/>
</dbReference>
<dbReference type="GO" id="GO:0006302">
    <property type="term" value="P:double-strand break repair"/>
    <property type="evidence" value="ECO:0007669"/>
    <property type="project" value="TreeGrafter"/>
</dbReference>
<feature type="domain" description="RecF/RecN/SMC N-terminal" evidence="16">
    <location>
        <begin position="3"/>
        <end position="366"/>
    </location>
</feature>
<evidence type="ECO:0000256" key="9">
    <source>
        <dbReference type="ARBA" id="ARBA00023125"/>
    </source>
</evidence>
<dbReference type="GO" id="GO:0005524">
    <property type="term" value="F:ATP binding"/>
    <property type="evidence" value="ECO:0007669"/>
    <property type="project" value="UniProtKB-UniRule"/>
</dbReference>
<dbReference type="Proteomes" id="UP000004816">
    <property type="component" value="Unassembled WGS sequence"/>
</dbReference>
<dbReference type="PANTHER" id="PTHR32182:SF0">
    <property type="entry name" value="DNA REPLICATION AND REPAIR PROTEIN RECF"/>
    <property type="match status" value="1"/>
</dbReference>
<dbReference type="Gene3D" id="1.20.1050.90">
    <property type="entry name" value="RecF/RecN/SMC, N-terminal domain"/>
    <property type="match status" value="1"/>
</dbReference>
<feature type="region of interest" description="Disordered" evidence="15">
    <location>
        <begin position="392"/>
        <end position="411"/>
    </location>
</feature>
<dbReference type="STRING" id="679197.HMPREF9336_03419"/>
<dbReference type="InterPro" id="IPR042174">
    <property type="entry name" value="RecF_2"/>
</dbReference>
<comment type="function">
    <text evidence="12 13 14">The RecF protein is involved in DNA metabolism; it is required for DNA replication and normal SOS inducibility. RecF binds preferentially to single-stranded, linear DNA. It also seems to bind ATP.</text>
</comment>
<dbReference type="SUPFAM" id="SSF52540">
    <property type="entry name" value="P-loop containing nucleoside triphosphate hydrolases"/>
    <property type="match status" value="1"/>
</dbReference>
<dbReference type="GO" id="GO:0005737">
    <property type="term" value="C:cytoplasm"/>
    <property type="evidence" value="ECO:0007669"/>
    <property type="project" value="UniProtKB-SubCell"/>
</dbReference>
<keyword evidence="7 13" id="KW-0227">DNA damage</keyword>
<evidence type="ECO:0000256" key="11">
    <source>
        <dbReference type="ARBA" id="ARBA00023236"/>
    </source>
</evidence>
<keyword evidence="5 13" id="KW-0235">DNA replication</keyword>
<dbReference type="GO" id="GO:0009432">
    <property type="term" value="P:SOS response"/>
    <property type="evidence" value="ECO:0007669"/>
    <property type="project" value="UniProtKB-UniRule"/>
</dbReference>
<keyword evidence="4 13" id="KW-0963">Cytoplasm</keyword>
<dbReference type="GO" id="GO:0003697">
    <property type="term" value="F:single-stranded DNA binding"/>
    <property type="evidence" value="ECO:0007669"/>
    <property type="project" value="UniProtKB-UniRule"/>
</dbReference>
<feature type="compositionally biased region" description="Acidic residues" evidence="15">
    <location>
        <begin position="401"/>
        <end position="411"/>
    </location>
</feature>
<dbReference type="HOGENOM" id="CLU_040267_1_1_11"/>
<comment type="caution">
    <text evidence="17">The sequence shown here is derived from an EMBL/GenBank/DDBJ whole genome shotgun (WGS) entry which is preliminary data.</text>
</comment>
<evidence type="ECO:0000256" key="13">
    <source>
        <dbReference type="HAMAP-Rule" id="MF_00365"/>
    </source>
</evidence>
<name>E5XV97_SEGRC</name>
<evidence type="ECO:0000259" key="16">
    <source>
        <dbReference type="Pfam" id="PF02463"/>
    </source>
</evidence>
<keyword evidence="9 13" id="KW-0238">DNA-binding</keyword>
<dbReference type="Gene3D" id="3.40.50.300">
    <property type="entry name" value="P-loop containing nucleotide triphosphate hydrolases"/>
    <property type="match status" value="1"/>
</dbReference>
<dbReference type="HAMAP" id="MF_00365">
    <property type="entry name" value="RecF"/>
    <property type="match status" value="1"/>
</dbReference>
<evidence type="ECO:0000256" key="5">
    <source>
        <dbReference type="ARBA" id="ARBA00022705"/>
    </source>
</evidence>
<feature type="binding site" evidence="13">
    <location>
        <begin position="30"/>
        <end position="37"/>
    </location>
    <ligand>
        <name>ATP</name>
        <dbReference type="ChEBI" id="CHEBI:30616"/>
    </ligand>
</feature>
<comment type="similarity">
    <text evidence="2 13 14">Belongs to the RecF family.</text>
</comment>
<keyword evidence="18" id="KW-1185">Reference proteome</keyword>
<dbReference type="InterPro" id="IPR027417">
    <property type="entry name" value="P-loop_NTPase"/>
</dbReference>
<dbReference type="PANTHER" id="PTHR32182">
    <property type="entry name" value="DNA REPLICATION AND REPAIR PROTEIN RECF"/>
    <property type="match status" value="1"/>
</dbReference>
<dbReference type="GO" id="GO:0000731">
    <property type="term" value="P:DNA synthesis involved in DNA repair"/>
    <property type="evidence" value="ECO:0007669"/>
    <property type="project" value="TreeGrafter"/>
</dbReference>
<dbReference type="GO" id="GO:0006260">
    <property type="term" value="P:DNA replication"/>
    <property type="evidence" value="ECO:0007669"/>
    <property type="project" value="UniProtKB-UniRule"/>
</dbReference>
<sequence>MRVSSFEIRDFRSWEHASLRLGEGSTLFLGRNGYGKTNLVEALGVLSSLSSHRGAQTAAMVRRGAAEALIAADVLNEGRKLTVGLRLAPGKATKAQINGVNRPTREVAGVLRTVFFSPEDLALVRGEPGERRRFLDETLVVRQPRMAGVKADFERVLRQRATLLKSLGGGRPGAARSEEARATLEAWDEQFASKAAALTVARISLVRALSPIVKRCYAAIDPSVDDAELRYRTAGEDDEATAAAEDFPSAEISERHVADSITAKLAEIREEELRRGQCLAGPHRDDLELRIAGGLARAFVSHGEAWSYALALRVAAFELLRGEGHDPVLVLDDVFAELDGPRREVVAGLARQAEQTLITAADPATVPEGLVARVVPVRLGEAQGMKSSRIVADEATQEATQTEEVDGGGRG</sequence>
<evidence type="ECO:0000256" key="3">
    <source>
        <dbReference type="ARBA" id="ARBA00020170"/>
    </source>
</evidence>